<dbReference type="CDD" id="cd02152">
    <property type="entry name" value="OAT"/>
    <property type="match status" value="1"/>
</dbReference>
<dbReference type="InterPro" id="IPR042195">
    <property type="entry name" value="ArgJ_beta_C"/>
</dbReference>
<evidence type="ECO:0000256" key="3">
    <source>
        <dbReference type="ARBA" id="ARBA00011475"/>
    </source>
</evidence>
<dbReference type="Gene3D" id="3.60.70.12">
    <property type="entry name" value="L-amino peptidase D-ALA esterase/amidase"/>
    <property type="match status" value="1"/>
</dbReference>
<feature type="chain" id="PRO_5023419451" description="Arginine biosynthesis bifunctional protein ArgJ beta chain" evidence="8">
    <location>
        <begin position="180"/>
        <end position="390"/>
    </location>
</feature>
<feature type="binding site" evidence="8">
    <location>
        <position position="390"/>
    </location>
    <ligand>
        <name>substrate</name>
    </ligand>
</feature>
<comment type="subunit">
    <text evidence="3 8">Heterotetramer of two alpha and two beta chains.</text>
</comment>
<sequence>MQQKFIPLPQGFEGICCNVGLKSDSDDCLMVKSNTPSISMAMYTQSLFAGPSVNISKAENQSEFQAIVVLSKNANVATGEAGTQHALHVRRLAANIMKVPENKVLIASTGIIGQQYPMAAIKENLASLPDQPLQHLNAYDAASAIMTTDTQPKYYKTNCGSARIVGIAKGVGMIEPNMATMLSFFFTDANLDKATLEKTFKNVVAKTFDATSIDTDTSTSDTAAIISNGLAGSVSLSDFEEALYTCSLELTKMITLDGEGATKSIIVNVSGARDDKQAKRVAKSVVNSPLVKTAVHGSDPNWGRIVMAIGKLEQEIDILPDKVTINFGELSVYPPSVENSHQDMRKQLTRYLQQDEVTINIDLSIAAGQFTAFGCDLSEGYIRINADYTT</sequence>
<feature type="site" description="Cleavage; by autolysis" evidence="8">
    <location>
        <begin position="179"/>
        <end position="180"/>
    </location>
</feature>
<protein>
    <recommendedName>
        <fullName evidence="8">Arginine biosynthesis bifunctional protein ArgJ</fullName>
    </recommendedName>
    <domain>
        <recommendedName>
            <fullName evidence="8">Glutamate N-acetyltransferase</fullName>
            <ecNumber evidence="8">2.3.1.35</ecNumber>
        </recommendedName>
        <alternativeName>
            <fullName evidence="8">Ornithine acetyltransferase</fullName>
            <shortName evidence="8">OATase</shortName>
        </alternativeName>
        <alternativeName>
            <fullName evidence="8">Ornithine transacetylase</fullName>
        </alternativeName>
    </domain>
    <domain>
        <recommendedName>
            <fullName evidence="8">Amino-acid acetyltransferase</fullName>
            <ecNumber evidence="8">2.3.1.1</ecNumber>
        </recommendedName>
        <alternativeName>
            <fullName evidence="8">N-acetylglutamate synthase</fullName>
            <shortName evidence="8">AGSase</shortName>
        </alternativeName>
    </domain>
    <component>
        <recommendedName>
            <fullName evidence="8">Arginine biosynthesis bifunctional protein ArgJ alpha chain</fullName>
        </recommendedName>
    </component>
    <component>
        <recommendedName>
            <fullName evidence="8">Arginine biosynthesis bifunctional protein ArgJ beta chain</fullName>
        </recommendedName>
    </component>
</protein>
<reference evidence="9 10" key="1">
    <citation type="journal article" date="2016" name="Appl. Environ. Microbiol.">
        <title>Lack of Overt Genome Reduction in the Bryostatin-Producing Bryozoan Symbiont "Candidatus Endobugula sertula".</title>
        <authorList>
            <person name="Miller I.J."/>
            <person name="Vanee N."/>
            <person name="Fong S.S."/>
            <person name="Lim-Fong G.E."/>
            <person name="Kwan J.C."/>
        </authorList>
    </citation>
    <scope>NUCLEOTIDE SEQUENCE [LARGE SCALE GENOMIC DNA]</scope>
    <source>
        <strain evidence="9">AB1-4</strain>
    </source>
</reference>
<dbReference type="EMBL" id="MDLC01000032">
    <property type="protein sequence ID" value="ODS23305.1"/>
    <property type="molecule type" value="Genomic_DNA"/>
</dbReference>
<keyword evidence="6 8" id="KW-0068">Autocatalytic cleavage</keyword>
<dbReference type="GO" id="GO:0005737">
    <property type="term" value="C:cytoplasm"/>
    <property type="evidence" value="ECO:0007669"/>
    <property type="project" value="UniProtKB-SubCell"/>
</dbReference>
<dbReference type="NCBIfam" id="NF003802">
    <property type="entry name" value="PRK05388.1"/>
    <property type="match status" value="1"/>
</dbReference>
<comment type="catalytic activity">
    <reaction evidence="8">
        <text>L-glutamate + acetyl-CoA = N-acetyl-L-glutamate + CoA + H(+)</text>
        <dbReference type="Rhea" id="RHEA:24292"/>
        <dbReference type="ChEBI" id="CHEBI:15378"/>
        <dbReference type="ChEBI" id="CHEBI:29985"/>
        <dbReference type="ChEBI" id="CHEBI:44337"/>
        <dbReference type="ChEBI" id="CHEBI:57287"/>
        <dbReference type="ChEBI" id="CHEBI:57288"/>
        <dbReference type="EC" id="2.3.1.1"/>
    </reaction>
</comment>
<dbReference type="InterPro" id="IPR016117">
    <property type="entry name" value="ArgJ-like_dom_sf"/>
</dbReference>
<evidence type="ECO:0000256" key="2">
    <source>
        <dbReference type="ARBA" id="ARBA00006774"/>
    </source>
</evidence>
<dbReference type="FunFam" id="3.10.20.340:FF:000003">
    <property type="entry name" value="Arginine biosynthesis bifunctional protein ArgJ"/>
    <property type="match status" value="1"/>
</dbReference>
<evidence type="ECO:0000256" key="6">
    <source>
        <dbReference type="ARBA" id="ARBA00022813"/>
    </source>
</evidence>
<proteinExistence type="inferred from homology"/>
<feature type="active site" description="Nucleophile" evidence="8">
    <location>
        <position position="180"/>
    </location>
</feature>
<comment type="catalytic activity">
    <reaction evidence="8">
        <text>N(2)-acetyl-L-ornithine + L-glutamate = N-acetyl-L-glutamate + L-ornithine</text>
        <dbReference type="Rhea" id="RHEA:15349"/>
        <dbReference type="ChEBI" id="CHEBI:29985"/>
        <dbReference type="ChEBI" id="CHEBI:44337"/>
        <dbReference type="ChEBI" id="CHEBI:46911"/>
        <dbReference type="ChEBI" id="CHEBI:57805"/>
        <dbReference type="EC" id="2.3.1.35"/>
    </reaction>
</comment>
<dbReference type="GO" id="GO:0006592">
    <property type="term" value="P:ornithine biosynthetic process"/>
    <property type="evidence" value="ECO:0007669"/>
    <property type="project" value="TreeGrafter"/>
</dbReference>
<evidence type="ECO:0000256" key="8">
    <source>
        <dbReference type="HAMAP-Rule" id="MF_01106"/>
    </source>
</evidence>
<feature type="binding site" evidence="8">
    <location>
        <position position="385"/>
    </location>
    <ligand>
        <name>substrate</name>
    </ligand>
</feature>
<evidence type="ECO:0000256" key="4">
    <source>
        <dbReference type="ARBA" id="ARBA00022490"/>
    </source>
</evidence>
<comment type="pathway">
    <text evidence="8">Amino-acid biosynthesis; L-arginine biosynthesis; N(2)-acetyl-L-ornithine from L-glutamate: step 1/4.</text>
</comment>
<dbReference type="HAMAP" id="MF_01106">
    <property type="entry name" value="ArgJ"/>
    <property type="match status" value="1"/>
</dbReference>
<evidence type="ECO:0000256" key="1">
    <source>
        <dbReference type="ARBA" id="ARBA00004496"/>
    </source>
</evidence>
<dbReference type="UniPathway" id="UPA00068">
    <property type="reaction ID" value="UER00106"/>
</dbReference>
<dbReference type="EC" id="2.3.1.1" evidence="8"/>
<feature type="binding site" evidence="8">
    <location>
        <position position="259"/>
    </location>
    <ligand>
        <name>substrate</name>
    </ligand>
</feature>
<comment type="function">
    <text evidence="8">Catalyzes two activities which are involved in the cyclic version of arginine biosynthesis: the synthesis of N-acetylglutamate from glutamate and acetyl-CoA as the acetyl donor, and of ornithine by transacetylation between N(2)-acetylornithine and glutamate.</text>
</comment>
<dbReference type="Gene3D" id="3.10.20.340">
    <property type="entry name" value="ArgJ beta chain, C-terminal domain"/>
    <property type="match status" value="1"/>
</dbReference>
<dbReference type="AlphaFoldDB" id="A0A1D2QNY9"/>
<evidence type="ECO:0000313" key="10">
    <source>
        <dbReference type="Proteomes" id="UP000242502"/>
    </source>
</evidence>
<dbReference type="PANTHER" id="PTHR23100">
    <property type="entry name" value="ARGININE BIOSYNTHESIS BIFUNCTIONAL PROTEIN ARGJ"/>
    <property type="match status" value="1"/>
</dbReference>
<dbReference type="GO" id="GO:0004042">
    <property type="term" value="F:L-glutamate N-acetyltransferase activity"/>
    <property type="evidence" value="ECO:0007669"/>
    <property type="project" value="UniProtKB-UniRule"/>
</dbReference>
<comment type="subcellular location">
    <subcellularLocation>
        <location evidence="1 8">Cytoplasm</location>
    </subcellularLocation>
</comment>
<dbReference type="Pfam" id="PF01960">
    <property type="entry name" value="ArgJ"/>
    <property type="match status" value="1"/>
</dbReference>
<evidence type="ECO:0000256" key="5">
    <source>
        <dbReference type="ARBA" id="ARBA00022679"/>
    </source>
</evidence>
<dbReference type="Proteomes" id="UP000242502">
    <property type="component" value="Unassembled WGS sequence"/>
</dbReference>
<dbReference type="NCBIfam" id="TIGR00120">
    <property type="entry name" value="ArgJ"/>
    <property type="match status" value="1"/>
</dbReference>
<evidence type="ECO:0000313" key="9">
    <source>
        <dbReference type="EMBL" id="ODS23305.1"/>
    </source>
</evidence>
<dbReference type="PANTHER" id="PTHR23100:SF0">
    <property type="entry name" value="ARGININE BIOSYNTHESIS BIFUNCTIONAL PROTEIN ARGJ, MITOCHONDRIAL"/>
    <property type="match status" value="1"/>
</dbReference>
<dbReference type="EC" id="2.3.1.35" evidence="8"/>
<gene>
    <name evidence="8" type="primary">argJ</name>
    <name evidence="9" type="ORF">AB835_09485</name>
</gene>
<feature type="binding site" evidence="8">
    <location>
        <position position="180"/>
    </location>
    <ligand>
        <name>substrate</name>
    </ligand>
</feature>
<feature type="site" description="Involved in the stabilization of negative charge on the oxyanion by the formation of the oxyanion hole" evidence="8">
    <location>
        <position position="109"/>
    </location>
</feature>
<comment type="similarity">
    <text evidence="2 8">Belongs to the ArgJ family.</text>
</comment>
<name>A0A1D2QNY9_9GAMM</name>
<keyword evidence="8" id="KW-0511">Multifunctional enzyme</keyword>
<feature type="binding site" evidence="8">
    <location>
        <position position="147"/>
    </location>
    <ligand>
        <name>substrate</name>
    </ligand>
</feature>
<comment type="pathway">
    <text evidence="8">Amino-acid biosynthesis; L-arginine biosynthesis; L-ornithine and N-acetyl-L-glutamate from L-glutamate and N(2)-acetyl-L-ornithine (cyclic): step 1/1.</text>
</comment>
<feature type="chain" id="PRO_5023419450" description="Arginine biosynthesis bifunctional protein ArgJ alpha chain" evidence="8">
    <location>
        <begin position="1"/>
        <end position="179"/>
    </location>
</feature>
<dbReference type="InterPro" id="IPR002813">
    <property type="entry name" value="Arg_biosynth_ArgJ"/>
</dbReference>
<comment type="caution">
    <text evidence="9">The sequence shown here is derived from an EMBL/GenBank/DDBJ whole genome shotgun (WGS) entry which is preliminary data.</text>
</comment>
<dbReference type="STRING" id="62101.AB835_09485"/>
<keyword evidence="8" id="KW-0055">Arginine biosynthesis</keyword>
<feature type="site" description="Involved in the stabilization of negative charge on the oxyanion by the formation of the oxyanion hole" evidence="8">
    <location>
        <position position="110"/>
    </location>
</feature>
<dbReference type="SUPFAM" id="SSF56266">
    <property type="entry name" value="DmpA/ArgJ-like"/>
    <property type="match status" value="1"/>
</dbReference>
<organism evidence="9 10">
    <name type="scientific">Candidatus Endobugula sertula</name>
    <name type="common">Bugula neritina bacterial symbiont</name>
    <dbReference type="NCBI Taxonomy" id="62101"/>
    <lineage>
        <taxon>Bacteria</taxon>
        <taxon>Pseudomonadati</taxon>
        <taxon>Pseudomonadota</taxon>
        <taxon>Gammaproteobacteria</taxon>
        <taxon>Cellvibrionales</taxon>
        <taxon>Cellvibrionaceae</taxon>
        <taxon>Candidatus Endobugula</taxon>
    </lineage>
</organism>
<accession>A0A1D2QNY9</accession>
<dbReference type="GO" id="GO:0004358">
    <property type="term" value="F:L-glutamate N-acetyltransferase activity, acting on acetyl-L-ornithine as donor"/>
    <property type="evidence" value="ECO:0007669"/>
    <property type="project" value="UniProtKB-UniRule"/>
</dbReference>
<dbReference type="GO" id="GO:0006526">
    <property type="term" value="P:L-arginine biosynthetic process"/>
    <property type="evidence" value="ECO:0007669"/>
    <property type="project" value="UniProtKB-UniRule"/>
</dbReference>
<keyword evidence="5 8" id="KW-0808">Transferase</keyword>
<evidence type="ECO:0000256" key="7">
    <source>
        <dbReference type="ARBA" id="ARBA00023315"/>
    </source>
</evidence>
<keyword evidence="7 8" id="KW-0012">Acyltransferase</keyword>
<keyword evidence="8" id="KW-0028">Amino-acid biosynthesis</keyword>
<feature type="binding site" evidence="8">
    <location>
        <position position="169"/>
    </location>
    <ligand>
        <name>substrate</name>
    </ligand>
</feature>
<keyword evidence="4 8" id="KW-0963">Cytoplasm</keyword>